<evidence type="ECO:0000313" key="3">
    <source>
        <dbReference type="Proteomes" id="UP000464495"/>
    </source>
</evidence>
<proteinExistence type="predicted"/>
<dbReference type="KEGG" id="amaq:GO499_02335"/>
<protein>
    <submittedName>
        <fullName evidence="2">DUF4177 domain-containing protein</fullName>
    </submittedName>
</protein>
<sequence>MQNFEYRVVSAPRKARRAKGAKTPQDRFARTLTDVINAEAENGWEYLRAESLPVEEKKGMLSSPTESYHSVLVFRRNVTAAPSPFRERLEPRATPPQAPRARPQKEQGVAKPMTLGPATED</sequence>
<feature type="region of interest" description="Disordered" evidence="1">
    <location>
        <begin position="82"/>
        <end position="121"/>
    </location>
</feature>
<gene>
    <name evidence="2" type="ORF">GO499_02335</name>
</gene>
<keyword evidence="3" id="KW-1185">Reference proteome</keyword>
<organism evidence="2 3">
    <name type="scientific">Algicella marina</name>
    <dbReference type="NCBI Taxonomy" id="2683284"/>
    <lineage>
        <taxon>Bacteria</taxon>
        <taxon>Pseudomonadati</taxon>
        <taxon>Pseudomonadota</taxon>
        <taxon>Alphaproteobacteria</taxon>
        <taxon>Rhodobacterales</taxon>
        <taxon>Paracoccaceae</taxon>
        <taxon>Algicella</taxon>
    </lineage>
</organism>
<name>A0A6P1SXN7_9RHOB</name>
<evidence type="ECO:0000256" key="1">
    <source>
        <dbReference type="SAM" id="MobiDB-lite"/>
    </source>
</evidence>
<dbReference type="RefSeq" id="WP_161860674.1">
    <property type="nucleotide sequence ID" value="NZ_CP046620.1"/>
</dbReference>
<evidence type="ECO:0000313" key="2">
    <source>
        <dbReference type="EMBL" id="QHQ34103.1"/>
    </source>
</evidence>
<reference evidence="2 3" key="1">
    <citation type="submission" date="2019-12" db="EMBL/GenBank/DDBJ databases">
        <title>Complete genome sequence of Algicella marina strain 9Alg 56(T) isolated from the red alga Tichocarpus crinitus.</title>
        <authorList>
            <person name="Kim S.-G."/>
            <person name="Nedashkovskaya O.I."/>
        </authorList>
    </citation>
    <scope>NUCLEOTIDE SEQUENCE [LARGE SCALE GENOMIC DNA]</scope>
    <source>
        <strain evidence="2 3">9Alg 56</strain>
    </source>
</reference>
<dbReference type="AlphaFoldDB" id="A0A6P1SXN7"/>
<accession>A0A6P1SXN7</accession>
<dbReference type="Proteomes" id="UP000464495">
    <property type="component" value="Chromosome"/>
</dbReference>
<dbReference type="EMBL" id="CP046620">
    <property type="protein sequence ID" value="QHQ34103.1"/>
    <property type="molecule type" value="Genomic_DNA"/>
</dbReference>